<dbReference type="PANTHER" id="PTHR46186">
    <property type="entry name" value="CYSTATIN"/>
    <property type="match status" value="1"/>
</dbReference>
<evidence type="ECO:0000313" key="9">
    <source>
        <dbReference type="EMBL" id="JAP85498.1"/>
    </source>
</evidence>
<dbReference type="Gene3D" id="3.10.450.10">
    <property type="match status" value="1"/>
</dbReference>
<dbReference type="SUPFAM" id="SSF54403">
    <property type="entry name" value="Cystatin/monellin"/>
    <property type="match status" value="1"/>
</dbReference>
<comment type="subcellular location">
    <subcellularLocation>
        <location evidence="1">Secreted</location>
    </subcellularLocation>
</comment>
<evidence type="ECO:0000256" key="7">
    <source>
        <dbReference type="SAM" id="MobiDB-lite"/>
    </source>
</evidence>
<dbReference type="InterPro" id="IPR000010">
    <property type="entry name" value="Cystatin_dom"/>
</dbReference>
<dbReference type="SMART" id="SM00043">
    <property type="entry name" value="CY"/>
    <property type="match status" value="1"/>
</dbReference>
<dbReference type="AlphaFoldDB" id="A0A131Z3F2"/>
<dbReference type="GO" id="GO:0005737">
    <property type="term" value="C:cytoplasm"/>
    <property type="evidence" value="ECO:0007669"/>
    <property type="project" value="TreeGrafter"/>
</dbReference>
<keyword evidence="5" id="KW-0789">Thiol protease inhibitor</keyword>
<sequence>MRSVYTSHCVSATHVLITLLYLGSLATSAMVGGWRKQDPHSNDGYLHLAHYAVATQTKGLKNYNTVARLLEVSTQVVAGVNYHLKFTTAPTICAIGRDQYSPHSCTPVGKENELCYATIYIVPWMHQISVTSYKCSSMKLIHSPSHEVQKPGAAHKGSGSTAIKLR</sequence>
<dbReference type="GO" id="GO:0004869">
    <property type="term" value="F:cysteine-type endopeptidase inhibitor activity"/>
    <property type="evidence" value="ECO:0007669"/>
    <property type="project" value="UniProtKB-KW"/>
</dbReference>
<dbReference type="GO" id="GO:0031982">
    <property type="term" value="C:vesicle"/>
    <property type="evidence" value="ECO:0007669"/>
    <property type="project" value="TreeGrafter"/>
</dbReference>
<evidence type="ECO:0000256" key="5">
    <source>
        <dbReference type="ARBA" id="ARBA00022704"/>
    </source>
</evidence>
<organism evidence="9">
    <name type="scientific">Rhipicephalus appendiculatus</name>
    <name type="common">Brown ear tick</name>
    <dbReference type="NCBI Taxonomy" id="34631"/>
    <lineage>
        <taxon>Eukaryota</taxon>
        <taxon>Metazoa</taxon>
        <taxon>Ecdysozoa</taxon>
        <taxon>Arthropoda</taxon>
        <taxon>Chelicerata</taxon>
        <taxon>Arachnida</taxon>
        <taxon>Acari</taxon>
        <taxon>Parasitiformes</taxon>
        <taxon>Ixodida</taxon>
        <taxon>Ixodoidea</taxon>
        <taxon>Ixodidae</taxon>
        <taxon>Rhipicephalinae</taxon>
        <taxon>Rhipicephalus</taxon>
        <taxon>Rhipicephalus</taxon>
    </lineage>
</organism>
<evidence type="ECO:0000256" key="4">
    <source>
        <dbReference type="ARBA" id="ARBA00022690"/>
    </source>
</evidence>
<dbReference type="EMBL" id="GEDV01003059">
    <property type="protein sequence ID" value="JAP85498.1"/>
    <property type="molecule type" value="Transcribed_RNA"/>
</dbReference>
<reference evidence="9" key="1">
    <citation type="journal article" date="2016" name="Ticks Tick Borne Dis.">
        <title>De novo assembly and annotation of the salivary gland transcriptome of Rhipicephalus appendiculatus male and female ticks during blood feeding.</title>
        <authorList>
            <person name="de Castro M.H."/>
            <person name="de Klerk D."/>
            <person name="Pienaar R."/>
            <person name="Latif A.A."/>
            <person name="Rees D.J."/>
            <person name="Mans B.J."/>
        </authorList>
    </citation>
    <scope>NUCLEOTIDE SEQUENCE</scope>
    <source>
        <tissue evidence="9">Salivary glands</tissue>
    </source>
</reference>
<feature type="region of interest" description="Disordered" evidence="7">
    <location>
        <begin position="146"/>
        <end position="166"/>
    </location>
</feature>
<accession>A0A131Z3F2</accession>
<evidence type="ECO:0000256" key="3">
    <source>
        <dbReference type="ARBA" id="ARBA00022525"/>
    </source>
</evidence>
<keyword evidence="3" id="KW-0964">Secreted</keyword>
<name>A0A131Z3F2_RHIAP</name>
<dbReference type="GO" id="GO:0005615">
    <property type="term" value="C:extracellular space"/>
    <property type="evidence" value="ECO:0007669"/>
    <property type="project" value="TreeGrafter"/>
</dbReference>
<evidence type="ECO:0000256" key="6">
    <source>
        <dbReference type="ARBA" id="ARBA00022729"/>
    </source>
</evidence>
<proteinExistence type="inferred from homology"/>
<evidence type="ECO:0000256" key="2">
    <source>
        <dbReference type="ARBA" id="ARBA00009403"/>
    </source>
</evidence>
<dbReference type="CDD" id="cd00042">
    <property type="entry name" value="CY"/>
    <property type="match status" value="1"/>
</dbReference>
<dbReference type="PANTHER" id="PTHR46186:SF2">
    <property type="entry name" value="CYSTATIN"/>
    <property type="match status" value="1"/>
</dbReference>
<dbReference type="InterPro" id="IPR046350">
    <property type="entry name" value="Cystatin_sf"/>
</dbReference>
<keyword evidence="4" id="KW-0646">Protease inhibitor</keyword>
<evidence type="ECO:0000259" key="8">
    <source>
        <dbReference type="SMART" id="SM00043"/>
    </source>
</evidence>
<feature type="domain" description="Cystatin" evidence="8">
    <location>
        <begin position="29"/>
        <end position="136"/>
    </location>
</feature>
<protein>
    <submittedName>
        <fullName evidence="9">Cystatin</fullName>
    </submittedName>
</protein>
<evidence type="ECO:0000256" key="1">
    <source>
        <dbReference type="ARBA" id="ARBA00004613"/>
    </source>
</evidence>
<dbReference type="Pfam" id="PF00031">
    <property type="entry name" value="Cystatin"/>
    <property type="match status" value="1"/>
</dbReference>
<comment type="similarity">
    <text evidence="2">Belongs to the cystatin family.</text>
</comment>
<keyword evidence="6" id="KW-0732">Signal</keyword>